<dbReference type="InterPro" id="IPR032418">
    <property type="entry name" value="E1_FCCH"/>
</dbReference>
<dbReference type="PANTHER" id="PTHR10953">
    <property type="entry name" value="UBIQUITIN-ACTIVATING ENZYME E1"/>
    <property type="match status" value="1"/>
</dbReference>
<protein>
    <recommendedName>
        <fullName evidence="9">Ubiquitin-activating enzyme E1 1</fullName>
        <ecNumber evidence="4">6.2.1.45</ecNumber>
    </recommendedName>
</protein>
<dbReference type="InterPro" id="IPR000594">
    <property type="entry name" value="ThiF_NAD_FAD-bd"/>
</dbReference>
<dbReference type="InterPro" id="IPR032420">
    <property type="entry name" value="E1_4HB"/>
</dbReference>
<dbReference type="Pfam" id="PF16191">
    <property type="entry name" value="E1_4HB"/>
    <property type="match status" value="1"/>
</dbReference>
<keyword evidence="7 11" id="KW-0833">Ubl conjugation pathway</keyword>
<dbReference type="InterPro" id="IPR042449">
    <property type="entry name" value="Ub-E1_IAD_1"/>
</dbReference>
<dbReference type="CDD" id="cd01491">
    <property type="entry name" value="Ube1_repeat1"/>
    <property type="match status" value="1"/>
</dbReference>
<dbReference type="EC" id="6.2.1.45" evidence="4"/>
<evidence type="ECO:0000313" key="13">
    <source>
        <dbReference type="EMBL" id="PWN96566.1"/>
    </source>
</evidence>
<proteinExistence type="inferred from homology"/>
<dbReference type="GO" id="GO:0031510">
    <property type="term" value="C:SUMO activating enzyme complex"/>
    <property type="evidence" value="ECO:0007669"/>
    <property type="project" value="TreeGrafter"/>
</dbReference>
<dbReference type="FunFam" id="3.50.50.80:FF:000001">
    <property type="entry name" value="ubiquitin-like modifier-activating enzyme 1"/>
    <property type="match status" value="1"/>
</dbReference>
<name>A0A316Z5I6_9BASI</name>
<dbReference type="Pfam" id="PF09358">
    <property type="entry name" value="E1_UFD"/>
    <property type="match status" value="1"/>
</dbReference>
<dbReference type="STRING" id="58919.A0A316Z5I6"/>
<sequence length="1026" mass="112381">MSVKAMDVDETSAGIDEGLYSRQLYVLGHDAMKRMAVSNILIVGLRGLGVEIAKNICLAGVKSVTLYDPNPMAIEDLGTQFFLRPEDAGKGLSRAEATAPRLAELNSYVPVRVLEEAELSKDVLARFQAVVVTNEPLQRQLELNALTHATATHFISADVRGFFGNVFTDFGPKFVCTDPTGEQPLSGMIVSVSADSEGMVTTLDETRHGLEDGDLVTFSEVQGMDALNGCEPRKVAVKGPYTFTIGDTSSLGEYKRGGIFTQVKAPKVIDFKPLKESLAAPEHLISDFAKFDRPASLHAGWQALSAFWQREGRLPRPRNAADADAVVALAQEIHKASGDGSDLLDKIVRELAFQATGDLSPMVAFIGGFVAQEALKSCSGKFHPLVQHLYVDSLESLPSEVPSLPESEFAPQGTRYDGQIAVLGKAFQAKLANVRQFLVGSGAIGCEMLKNWSMMGLGSGPEGAIHVTDMDTIEKSNLNRQFLFRPKDVGNFKADTAAAAVAEMNADLKGKIHSHQNRVGPETEDVYGDAFFESLTGVTNALDNVQARQYMDRRCVYYQKALLESGTLGTKANTQVVLPHLTESYSSSQDPPEKSIPVCTLKNFPNAIEHTIQWGREQLDEYFVKPVENVNQYLTQPDYVETTLKSGGSQREQLEQIRDLLVDNRPLQFEACVAWARNKFEESYNNVIRQLLFSLPADAVTSSGQPFWSGPKRAPKPITFDPNDPLHMEYIISASNLRAFNYGLKGSTDPAYFHKVLSSIVVPEFVPKSNVKIQTTEAEAAAAPAASAGDDDADLTEIAASLPAPSSLAGFRLNPVDFEKDDDSNHHIDYITAASNLRAVNYGIPIADRHKTKGIAGKIIPAIATTTAMATGLVCLELYKIIDGKDDIEQYKNSFVNIALPFMAFSEPIAAPKFKYKSPKGEVEWTLWSRFDVPGNPTLQGFLDTFQNEHGLEITMLSSGVSMLYSGFMPAKKREERLKMKMSELVESVSKKPVPAHAKYLIFEVMCDDVDGEDVEVPYVRVEVKP</sequence>
<dbReference type="InterPro" id="IPR042063">
    <property type="entry name" value="Ubi_acti_E1_SCCH"/>
</dbReference>
<dbReference type="Gene3D" id="3.10.290.60">
    <property type="entry name" value="Ubiquitin-activating enzyme E1, UFD domain"/>
    <property type="match status" value="1"/>
</dbReference>
<dbReference type="Gene3D" id="3.40.50.12550">
    <property type="entry name" value="Ubiquitin-activating enzyme E1, inactive adenylation domain, subdomain 2"/>
    <property type="match status" value="1"/>
</dbReference>
<dbReference type="OrthoDB" id="10252231at2759"/>
<dbReference type="InterPro" id="IPR033127">
    <property type="entry name" value="UBQ-activ_enz_E1_Cys_AS"/>
</dbReference>
<dbReference type="FunFam" id="2.40.30.180:FF:000001">
    <property type="entry name" value="ubiquitin-like modifier-activating enzyme 1"/>
    <property type="match status" value="1"/>
</dbReference>
<feature type="active site" description="Glycyl thioester intermediate" evidence="10">
    <location>
        <position position="599"/>
    </location>
</feature>
<dbReference type="GO" id="GO:0005737">
    <property type="term" value="C:cytoplasm"/>
    <property type="evidence" value="ECO:0007669"/>
    <property type="project" value="TreeGrafter"/>
</dbReference>
<keyword evidence="6 11" id="KW-0547">Nucleotide-binding</keyword>
<organism evidence="13 14">
    <name type="scientific">Tilletiopsis washingtonensis</name>
    <dbReference type="NCBI Taxonomy" id="58919"/>
    <lineage>
        <taxon>Eukaryota</taxon>
        <taxon>Fungi</taxon>
        <taxon>Dikarya</taxon>
        <taxon>Basidiomycota</taxon>
        <taxon>Ustilaginomycotina</taxon>
        <taxon>Exobasidiomycetes</taxon>
        <taxon>Entylomatales</taxon>
        <taxon>Entylomatales incertae sedis</taxon>
        <taxon>Tilletiopsis</taxon>
    </lineage>
</organism>
<evidence type="ECO:0000313" key="14">
    <source>
        <dbReference type="Proteomes" id="UP000245946"/>
    </source>
</evidence>
<dbReference type="Pfam" id="PF16190">
    <property type="entry name" value="E1_FCCH"/>
    <property type="match status" value="1"/>
</dbReference>
<evidence type="ECO:0000256" key="8">
    <source>
        <dbReference type="ARBA" id="ARBA00022840"/>
    </source>
</evidence>
<dbReference type="InterPro" id="IPR000011">
    <property type="entry name" value="UBQ/SUMO-activ_enz_E1-like"/>
</dbReference>
<evidence type="ECO:0000256" key="10">
    <source>
        <dbReference type="PROSITE-ProRule" id="PRU10132"/>
    </source>
</evidence>
<dbReference type="NCBIfam" id="TIGR01408">
    <property type="entry name" value="Ube1"/>
    <property type="match status" value="1"/>
</dbReference>
<comment type="similarity">
    <text evidence="3 11">Belongs to the ubiquitin-activating E1 family.</text>
</comment>
<dbReference type="InterPro" id="IPR035985">
    <property type="entry name" value="Ubiquitin-activating_enz"/>
</dbReference>
<reference evidence="13 14" key="1">
    <citation type="journal article" date="2018" name="Mol. Biol. Evol.">
        <title>Broad Genomic Sampling Reveals a Smut Pathogenic Ancestry of the Fungal Clade Ustilaginomycotina.</title>
        <authorList>
            <person name="Kijpornyongpan T."/>
            <person name="Mondo S.J."/>
            <person name="Barry K."/>
            <person name="Sandor L."/>
            <person name="Lee J."/>
            <person name="Lipzen A."/>
            <person name="Pangilinan J."/>
            <person name="LaButti K."/>
            <person name="Hainaut M."/>
            <person name="Henrissat B."/>
            <person name="Grigoriev I.V."/>
            <person name="Spatafora J.W."/>
            <person name="Aime M.C."/>
        </authorList>
    </citation>
    <scope>NUCLEOTIDE SEQUENCE [LARGE SCALE GENOMIC DNA]</scope>
    <source>
        <strain evidence="13 14">MCA 4186</strain>
    </source>
</reference>
<evidence type="ECO:0000256" key="4">
    <source>
        <dbReference type="ARBA" id="ARBA00012990"/>
    </source>
</evidence>
<dbReference type="InterPro" id="IPR042302">
    <property type="entry name" value="E1_FCCH_sf"/>
</dbReference>
<dbReference type="InterPro" id="IPR018965">
    <property type="entry name" value="Ub-activating_enz_E1_C"/>
</dbReference>
<evidence type="ECO:0000256" key="2">
    <source>
        <dbReference type="ARBA" id="ARBA00004906"/>
    </source>
</evidence>
<evidence type="ECO:0000256" key="1">
    <source>
        <dbReference type="ARBA" id="ARBA00000488"/>
    </source>
</evidence>
<dbReference type="PROSITE" id="PS00865">
    <property type="entry name" value="UBIQUITIN_ACTIVAT_2"/>
    <property type="match status" value="1"/>
</dbReference>
<dbReference type="SMART" id="SM00985">
    <property type="entry name" value="UBA_e1_C"/>
    <property type="match status" value="1"/>
</dbReference>
<dbReference type="GeneID" id="37270401"/>
<evidence type="ECO:0000256" key="3">
    <source>
        <dbReference type="ARBA" id="ARBA00005673"/>
    </source>
</evidence>
<evidence type="ECO:0000256" key="9">
    <source>
        <dbReference type="ARBA" id="ARBA00073786"/>
    </source>
</evidence>
<comment type="catalytic activity">
    <reaction evidence="1">
        <text>ATP + ubiquitin + [E1 ubiquitin-activating enzyme]-L-cysteine = AMP + diphosphate + S-ubiquitinyl-[E1 ubiquitin-activating enzyme]-L-cysteine.</text>
        <dbReference type="EC" id="6.2.1.45"/>
    </reaction>
</comment>
<keyword evidence="5 11" id="KW-0436">Ligase</keyword>
<feature type="domain" description="Ubiquitin-activating enzyme E1 C-terminal" evidence="12">
    <location>
        <begin position="891"/>
        <end position="1020"/>
    </location>
</feature>
<dbReference type="GO" id="GO:0019948">
    <property type="term" value="F:SUMO activating enzyme activity"/>
    <property type="evidence" value="ECO:0007669"/>
    <property type="project" value="TreeGrafter"/>
</dbReference>
<evidence type="ECO:0000256" key="7">
    <source>
        <dbReference type="ARBA" id="ARBA00022786"/>
    </source>
</evidence>
<dbReference type="FunFam" id="3.40.50.720:FF:000015">
    <property type="entry name" value="Ubiquitin-activating enzyme E1 1"/>
    <property type="match status" value="1"/>
</dbReference>
<dbReference type="FunFam" id="3.10.290.60:FF:000002">
    <property type="entry name" value="Ubiquitin-like modifier-activating enzyme 1"/>
    <property type="match status" value="1"/>
</dbReference>
<dbReference type="SUPFAM" id="SSF69572">
    <property type="entry name" value="Activating enzymes of the ubiquitin-like proteins"/>
    <property type="match status" value="2"/>
</dbReference>
<dbReference type="EMBL" id="KZ819298">
    <property type="protein sequence ID" value="PWN96566.1"/>
    <property type="molecule type" value="Genomic_DNA"/>
</dbReference>
<dbReference type="GO" id="GO:0016925">
    <property type="term" value="P:protein sumoylation"/>
    <property type="evidence" value="ECO:0007669"/>
    <property type="project" value="TreeGrafter"/>
</dbReference>
<dbReference type="InterPro" id="IPR018075">
    <property type="entry name" value="UBQ-activ_enz_E1"/>
</dbReference>
<comment type="pathway">
    <text evidence="2">Protein modification; protein ubiquitination.</text>
</comment>
<dbReference type="Gene3D" id="3.40.50.720">
    <property type="entry name" value="NAD(P)-binding Rossmann-like Domain"/>
    <property type="match status" value="1"/>
</dbReference>
<dbReference type="Pfam" id="PF10585">
    <property type="entry name" value="UBA_E1_SCCH"/>
    <property type="match status" value="1"/>
</dbReference>
<evidence type="ECO:0000256" key="11">
    <source>
        <dbReference type="RuleBase" id="RU000519"/>
    </source>
</evidence>
<dbReference type="UniPathway" id="UPA00143"/>
<dbReference type="PANTHER" id="PTHR10953:SF4">
    <property type="entry name" value="UBIQUITIN-ACTIVATING ENZYME E1 C-TERMINAL DOMAIN-CONTAINING PROTEIN"/>
    <property type="match status" value="1"/>
</dbReference>
<dbReference type="Proteomes" id="UP000245946">
    <property type="component" value="Unassembled WGS sequence"/>
</dbReference>
<dbReference type="RefSeq" id="XP_025596845.1">
    <property type="nucleotide sequence ID" value="XM_025742857.1"/>
</dbReference>
<dbReference type="CDD" id="cd01490">
    <property type="entry name" value="Ube1_repeat2"/>
    <property type="match status" value="1"/>
</dbReference>
<evidence type="ECO:0000256" key="6">
    <source>
        <dbReference type="ARBA" id="ARBA00022741"/>
    </source>
</evidence>
<accession>A0A316Z5I6</accession>
<keyword evidence="14" id="KW-1185">Reference proteome</keyword>
<dbReference type="InterPro" id="IPR019572">
    <property type="entry name" value="UBA_E1_SCCH"/>
</dbReference>
<dbReference type="Gene3D" id="2.40.30.180">
    <property type="entry name" value="Ubiquitin-activating enzyme E1, FCCH domain"/>
    <property type="match status" value="1"/>
</dbReference>
<dbReference type="InterPro" id="IPR045886">
    <property type="entry name" value="ThiF/MoeB/HesA"/>
</dbReference>
<dbReference type="InterPro" id="IPR038252">
    <property type="entry name" value="UBA_E1_C_sf"/>
</dbReference>
<dbReference type="GO" id="GO:0004839">
    <property type="term" value="F:ubiquitin activating enzyme activity"/>
    <property type="evidence" value="ECO:0007669"/>
    <property type="project" value="UniProtKB-EC"/>
</dbReference>
<evidence type="ECO:0000256" key="5">
    <source>
        <dbReference type="ARBA" id="ARBA00022598"/>
    </source>
</evidence>
<dbReference type="Pfam" id="PF00899">
    <property type="entry name" value="ThiF"/>
    <property type="match status" value="1"/>
</dbReference>
<evidence type="ECO:0000259" key="12">
    <source>
        <dbReference type="SMART" id="SM00985"/>
    </source>
</evidence>
<gene>
    <name evidence="13" type="ORF">FA09DRAFT_331070</name>
</gene>
<keyword evidence="8 11" id="KW-0067">ATP-binding</keyword>
<dbReference type="Gene3D" id="3.50.50.80">
    <property type="entry name" value="Ubiquitin-activating enzyme E1, inactive adenylation domain, subdomain 1"/>
    <property type="match status" value="1"/>
</dbReference>
<dbReference type="GO" id="GO:0005524">
    <property type="term" value="F:ATP binding"/>
    <property type="evidence" value="ECO:0007669"/>
    <property type="project" value="UniProtKB-KW"/>
</dbReference>
<dbReference type="Gene3D" id="1.10.10.2660">
    <property type="entry name" value="Ubiquitin-activating enzyme E1, SCCH domain"/>
    <property type="match status" value="1"/>
</dbReference>
<dbReference type="FunFam" id="1.10.10.2660:FF:000001">
    <property type="entry name" value="Ubiquitin-activating enzyme E1 1"/>
    <property type="match status" value="1"/>
</dbReference>
<dbReference type="AlphaFoldDB" id="A0A316Z5I6"/>
<dbReference type="PRINTS" id="PR01849">
    <property type="entry name" value="UBIQUITINACT"/>
</dbReference>